<feature type="transmembrane region" description="Helical" evidence="1">
    <location>
        <begin position="20"/>
        <end position="44"/>
    </location>
</feature>
<name>A0ABT0M3K5_9RHOB</name>
<feature type="domain" description="Microcin J25-processing protein McjB C-terminal" evidence="2">
    <location>
        <begin position="70"/>
        <end position="153"/>
    </location>
</feature>
<organism evidence="3 4">
    <name type="scientific">Roseinatronobacter domitianus</name>
    <dbReference type="NCBI Taxonomy" id="2940293"/>
    <lineage>
        <taxon>Bacteria</taxon>
        <taxon>Pseudomonadati</taxon>
        <taxon>Pseudomonadota</taxon>
        <taxon>Alphaproteobacteria</taxon>
        <taxon>Rhodobacterales</taxon>
        <taxon>Paracoccaceae</taxon>
        <taxon>Roseinatronobacter</taxon>
    </lineage>
</organism>
<evidence type="ECO:0000313" key="4">
    <source>
        <dbReference type="Proteomes" id="UP001202550"/>
    </source>
</evidence>
<dbReference type="InterPro" id="IPR032708">
    <property type="entry name" value="McjB_C"/>
</dbReference>
<keyword evidence="1" id="KW-1133">Transmembrane helix</keyword>
<dbReference type="RefSeq" id="WP_249058666.1">
    <property type="nucleotide sequence ID" value="NZ_JALZWP010000009.1"/>
</dbReference>
<evidence type="ECO:0000256" key="1">
    <source>
        <dbReference type="SAM" id="Phobius"/>
    </source>
</evidence>
<sequence>MAERVYRLVSVLRRKGRSLWSQPGLALALLVPAWVFLGVFRVLIIAVPLKYLHRAYGYDIGISSVLPLISHRQEQRARSVKAAIGIAATYSPWTVNCYPQALCARALLVAVGVPHLVCFGLRRKDGAVAAHAWVAAGPVAVTGGRGFEGYTVVRAFVSDHIA</sequence>
<keyword evidence="1" id="KW-0472">Membrane</keyword>
<accession>A0ABT0M3K5</accession>
<dbReference type="Proteomes" id="UP001202550">
    <property type="component" value="Unassembled WGS sequence"/>
</dbReference>
<protein>
    <submittedName>
        <fullName evidence="3">Lasso peptide biosynthesis B2 protein</fullName>
    </submittedName>
</protein>
<gene>
    <name evidence="3" type="ORF">M3N55_10680</name>
</gene>
<dbReference type="Pfam" id="PF13471">
    <property type="entry name" value="Transglut_core3"/>
    <property type="match status" value="1"/>
</dbReference>
<evidence type="ECO:0000313" key="3">
    <source>
        <dbReference type="EMBL" id="MCL1629198.1"/>
    </source>
</evidence>
<evidence type="ECO:0000259" key="2">
    <source>
        <dbReference type="Pfam" id="PF13471"/>
    </source>
</evidence>
<keyword evidence="4" id="KW-1185">Reference proteome</keyword>
<proteinExistence type="predicted"/>
<keyword evidence="1" id="KW-0812">Transmembrane</keyword>
<reference evidence="3 4" key="1">
    <citation type="submission" date="2022-05" db="EMBL/GenBank/DDBJ databases">
        <title>Seasonal and diel survey of microbial diversity of the Tyrrhenian coast.</title>
        <authorList>
            <person name="Gattoni G."/>
            <person name="Corral P."/>
        </authorList>
    </citation>
    <scope>NUCLEOTIDE SEQUENCE [LARGE SCALE GENOMIC DNA]</scope>
    <source>
        <strain evidence="3 4">V10</strain>
    </source>
</reference>
<dbReference type="EMBL" id="JALZWP010000009">
    <property type="protein sequence ID" value="MCL1629198.1"/>
    <property type="molecule type" value="Genomic_DNA"/>
</dbReference>
<dbReference type="InterPro" id="IPR053521">
    <property type="entry name" value="McjB-like"/>
</dbReference>
<dbReference type="NCBIfam" id="NF033537">
    <property type="entry name" value="lasso_biosyn_B2"/>
    <property type="match status" value="1"/>
</dbReference>
<comment type="caution">
    <text evidence="3">The sequence shown here is derived from an EMBL/GenBank/DDBJ whole genome shotgun (WGS) entry which is preliminary data.</text>
</comment>